<accession>A0A382VSE3</accession>
<name>A0A382VSE3_9ZZZZ</name>
<reference evidence="1" key="1">
    <citation type="submission" date="2018-05" db="EMBL/GenBank/DDBJ databases">
        <authorList>
            <person name="Lanie J.A."/>
            <person name="Ng W.-L."/>
            <person name="Kazmierczak K.M."/>
            <person name="Andrzejewski T.M."/>
            <person name="Davidsen T.M."/>
            <person name="Wayne K.J."/>
            <person name="Tettelin H."/>
            <person name="Glass J.I."/>
            <person name="Rusch D."/>
            <person name="Podicherti R."/>
            <person name="Tsui H.-C.T."/>
            <person name="Winkler M.E."/>
        </authorList>
    </citation>
    <scope>NUCLEOTIDE SEQUENCE</scope>
</reference>
<organism evidence="1">
    <name type="scientific">marine metagenome</name>
    <dbReference type="NCBI Taxonomy" id="408172"/>
    <lineage>
        <taxon>unclassified sequences</taxon>
        <taxon>metagenomes</taxon>
        <taxon>ecological metagenomes</taxon>
    </lineage>
</organism>
<evidence type="ECO:0000313" key="1">
    <source>
        <dbReference type="EMBL" id="SVD49506.1"/>
    </source>
</evidence>
<dbReference type="AlphaFoldDB" id="A0A382VSE3"/>
<protein>
    <submittedName>
        <fullName evidence="1">Uncharacterized protein</fullName>
    </submittedName>
</protein>
<gene>
    <name evidence="1" type="ORF">METZ01_LOCUS402360</name>
</gene>
<dbReference type="EMBL" id="UINC01154302">
    <property type="protein sequence ID" value="SVD49506.1"/>
    <property type="molecule type" value="Genomic_DNA"/>
</dbReference>
<sequence>MLNACGTAPAWLATSTGAYSEYKVITFSKAGVDLSLSAADLPTTNDFVLSKITGYDCKISRVLDEKKLEAICENIKVFPPEETIIDKKDKK</sequence>
<proteinExistence type="predicted"/>